<protein>
    <submittedName>
        <fullName evidence="2">Uncharacterized protein</fullName>
    </submittedName>
</protein>
<sequence length="156" mass="16805">MDPITSLKSLDDSIKLCLMADNALDTEAVSDIDSNRAKMPGGDLEDDGDKCIVSNSSAISSKSFSSTRKRHCSSSHGSPAIEDTLCDDAPASNDPHVPKTKLIATDELSTCLEETKACKEHYAQMAIPDCNVAIPPDVCWIVCALISFHRTTGLYR</sequence>
<dbReference type="AlphaFoldDB" id="A0A915HH45"/>
<dbReference type="Proteomes" id="UP000887565">
    <property type="component" value="Unplaced"/>
</dbReference>
<evidence type="ECO:0000313" key="2">
    <source>
        <dbReference type="WBParaSite" id="nRc.2.0.1.t00754-RA"/>
    </source>
</evidence>
<keyword evidence="1" id="KW-1185">Reference proteome</keyword>
<proteinExistence type="predicted"/>
<evidence type="ECO:0000313" key="1">
    <source>
        <dbReference type="Proteomes" id="UP000887565"/>
    </source>
</evidence>
<dbReference type="WBParaSite" id="nRc.2.0.1.t00754-RA">
    <property type="protein sequence ID" value="nRc.2.0.1.t00754-RA"/>
    <property type="gene ID" value="nRc.2.0.1.g00754"/>
</dbReference>
<accession>A0A915HH45</accession>
<reference evidence="2" key="1">
    <citation type="submission" date="2022-11" db="UniProtKB">
        <authorList>
            <consortium name="WormBaseParasite"/>
        </authorList>
    </citation>
    <scope>IDENTIFICATION</scope>
</reference>
<organism evidence="1 2">
    <name type="scientific">Romanomermis culicivorax</name>
    <name type="common">Nematode worm</name>
    <dbReference type="NCBI Taxonomy" id="13658"/>
    <lineage>
        <taxon>Eukaryota</taxon>
        <taxon>Metazoa</taxon>
        <taxon>Ecdysozoa</taxon>
        <taxon>Nematoda</taxon>
        <taxon>Enoplea</taxon>
        <taxon>Dorylaimia</taxon>
        <taxon>Mermithida</taxon>
        <taxon>Mermithoidea</taxon>
        <taxon>Mermithidae</taxon>
        <taxon>Romanomermis</taxon>
    </lineage>
</organism>
<name>A0A915HH45_ROMCU</name>